<keyword evidence="2" id="KW-1133">Transmembrane helix</keyword>
<dbReference type="EMBL" id="VEPZ02001292">
    <property type="protein sequence ID" value="KAE8682067.1"/>
    <property type="molecule type" value="Genomic_DNA"/>
</dbReference>
<proteinExistence type="predicted"/>
<evidence type="ECO:0000313" key="5">
    <source>
        <dbReference type="Proteomes" id="UP000436088"/>
    </source>
</evidence>
<keyword evidence="5" id="KW-1185">Reference proteome</keyword>
<evidence type="ECO:0000256" key="3">
    <source>
        <dbReference type="ARBA" id="ARBA00023136"/>
    </source>
</evidence>
<dbReference type="GO" id="GO:0022857">
    <property type="term" value="F:transmembrane transporter activity"/>
    <property type="evidence" value="ECO:0007669"/>
    <property type="project" value="InterPro"/>
</dbReference>
<protein>
    <submittedName>
        <fullName evidence="4">WAT1-related protein</fullName>
    </submittedName>
</protein>
<keyword evidence="1" id="KW-0812">Transmembrane</keyword>
<dbReference type="PANTHER" id="PTHR31218">
    <property type="entry name" value="WAT1-RELATED PROTEIN"/>
    <property type="match status" value="1"/>
</dbReference>
<sequence>MSLISKFALDQGMNQHVLVVYRHAIDTLVIAPFSIVLDRKIRPKMSLSIFIKILILGLLELEKVNIRRFHSQAKILGTIVTVGGAMLMTLIKGRRGPNQIAYLSIQLRLNQSKIRLKVLS</sequence>
<dbReference type="GO" id="GO:0016020">
    <property type="term" value="C:membrane"/>
    <property type="evidence" value="ECO:0007669"/>
    <property type="project" value="InterPro"/>
</dbReference>
<evidence type="ECO:0000313" key="4">
    <source>
        <dbReference type="EMBL" id="KAE8682067.1"/>
    </source>
</evidence>
<gene>
    <name evidence="4" type="ORF">F3Y22_tig00111276pilonHSYRG00186</name>
</gene>
<organism evidence="4 5">
    <name type="scientific">Hibiscus syriacus</name>
    <name type="common">Rose of Sharon</name>
    <dbReference type="NCBI Taxonomy" id="106335"/>
    <lineage>
        <taxon>Eukaryota</taxon>
        <taxon>Viridiplantae</taxon>
        <taxon>Streptophyta</taxon>
        <taxon>Embryophyta</taxon>
        <taxon>Tracheophyta</taxon>
        <taxon>Spermatophyta</taxon>
        <taxon>Magnoliopsida</taxon>
        <taxon>eudicotyledons</taxon>
        <taxon>Gunneridae</taxon>
        <taxon>Pentapetalae</taxon>
        <taxon>rosids</taxon>
        <taxon>malvids</taxon>
        <taxon>Malvales</taxon>
        <taxon>Malvaceae</taxon>
        <taxon>Malvoideae</taxon>
        <taxon>Hibiscus</taxon>
    </lineage>
</organism>
<dbReference type="Proteomes" id="UP000436088">
    <property type="component" value="Unassembled WGS sequence"/>
</dbReference>
<keyword evidence="3" id="KW-0472">Membrane</keyword>
<reference evidence="4" key="1">
    <citation type="submission" date="2019-09" db="EMBL/GenBank/DDBJ databases">
        <title>Draft genome information of white flower Hibiscus syriacus.</title>
        <authorList>
            <person name="Kim Y.-M."/>
        </authorList>
    </citation>
    <scope>NUCLEOTIDE SEQUENCE [LARGE SCALE GENOMIC DNA]</scope>
    <source>
        <strain evidence="4">YM2019G1</strain>
    </source>
</reference>
<comment type="caution">
    <text evidence="4">The sequence shown here is derived from an EMBL/GenBank/DDBJ whole genome shotgun (WGS) entry which is preliminary data.</text>
</comment>
<evidence type="ECO:0000256" key="2">
    <source>
        <dbReference type="ARBA" id="ARBA00022989"/>
    </source>
</evidence>
<dbReference type="InterPro" id="IPR030184">
    <property type="entry name" value="WAT1-related"/>
</dbReference>
<dbReference type="AlphaFoldDB" id="A0A6A2YRX8"/>
<name>A0A6A2YRX8_HIBSY</name>
<evidence type="ECO:0000256" key="1">
    <source>
        <dbReference type="ARBA" id="ARBA00022692"/>
    </source>
</evidence>
<accession>A0A6A2YRX8</accession>